<comment type="caution">
    <text evidence="1">The sequence shown here is derived from an EMBL/GenBank/DDBJ whole genome shotgun (WGS) entry which is preliminary data.</text>
</comment>
<dbReference type="RefSeq" id="WP_060040325.1">
    <property type="nucleotide sequence ID" value="NZ_LPAD01000071.1"/>
</dbReference>
<dbReference type="EMBL" id="LPAD01000071">
    <property type="protein sequence ID" value="KVN83467.1"/>
    <property type="molecule type" value="Genomic_DNA"/>
</dbReference>
<sequence length="81" mass="9237">MTNHWSFSEDDVLVYRPRRGLSPLAGSVCVVTERYLSIEYEGGGSLELGGGVYQVWFPQSNAALCVLEHELHKLGERRWFH</sequence>
<dbReference type="Proteomes" id="UP000057910">
    <property type="component" value="Unassembled WGS sequence"/>
</dbReference>
<dbReference type="AlphaFoldDB" id="A0ABD4E0W1"/>
<evidence type="ECO:0008006" key="3">
    <source>
        <dbReference type="Google" id="ProtNLM"/>
    </source>
</evidence>
<gene>
    <name evidence="1" type="ORF">WJ68_16275</name>
</gene>
<protein>
    <recommendedName>
        <fullName evidence="3">DUF2917 domain-containing protein</fullName>
    </recommendedName>
</protein>
<proteinExistence type="predicted"/>
<evidence type="ECO:0000313" key="2">
    <source>
        <dbReference type="Proteomes" id="UP000057910"/>
    </source>
</evidence>
<evidence type="ECO:0000313" key="1">
    <source>
        <dbReference type="EMBL" id="KVN83467.1"/>
    </source>
</evidence>
<reference evidence="1 2" key="1">
    <citation type="submission" date="2015-11" db="EMBL/GenBank/DDBJ databases">
        <title>Expanding the genomic diversity of Burkholderia species for the development of highly accurate diagnostics.</title>
        <authorList>
            <person name="Sahl J."/>
            <person name="Keim P."/>
            <person name="Wagner D."/>
        </authorList>
    </citation>
    <scope>NUCLEOTIDE SEQUENCE [LARGE SCALE GENOMIC DNA]</scope>
    <source>
        <strain evidence="1 2">MSMB1585WGS</strain>
    </source>
</reference>
<name>A0ABD4E0W1_9BURK</name>
<organism evidence="1 2">
    <name type="scientific">Burkholderia ubonensis</name>
    <dbReference type="NCBI Taxonomy" id="101571"/>
    <lineage>
        <taxon>Bacteria</taxon>
        <taxon>Pseudomonadati</taxon>
        <taxon>Pseudomonadota</taxon>
        <taxon>Betaproteobacteria</taxon>
        <taxon>Burkholderiales</taxon>
        <taxon>Burkholderiaceae</taxon>
        <taxon>Burkholderia</taxon>
        <taxon>Burkholderia cepacia complex</taxon>
    </lineage>
</organism>
<accession>A0ABD4E0W1</accession>